<dbReference type="GO" id="GO:0016651">
    <property type="term" value="F:oxidoreductase activity, acting on NAD(P)H"/>
    <property type="evidence" value="ECO:0007669"/>
    <property type="project" value="InterPro"/>
</dbReference>
<evidence type="ECO:0000256" key="5">
    <source>
        <dbReference type="ARBA" id="ARBA00022737"/>
    </source>
</evidence>
<evidence type="ECO:0000256" key="1">
    <source>
        <dbReference type="ARBA" id="ARBA00022475"/>
    </source>
</evidence>
<keyword evidence="11 12" id="KW-0472">Membrane</keyword>
<keyword evidence="5" id="KW-0677">Repeat</keyword>
<keyword evidence="12" id="KW-0812">Transmembrane</keyword>
<keyword evidence="10" id="KW-0830">Ubiquinone</keyword>
<evidence type="ECO:0000259" key="13">
    <source>
        <dbReference type="PROSITE" id="PS51379"/>
    </source>
</evidence>
<keyword evidence="8" id="KW-0411">Iron-sulfur</keyword>
<evidence type="ECO:0000256" key="12">
    <source>
        <dbReference type="SAM" id="Phobius"/>
    </source>
</evidence>
<dbReference type="GO" id="GO:0048038">
    <property type="term" value="F:quinone binding"/>
    <property type="evidence" value="ECO:0007669"/>
    <property type="project" value="UniProtKB-KW"/>
</dbReference>
<evidence type="ECO:0000256" key="2">
    <source>
        <dbReference type="ARBA" id="ARBA00022485"/>
    </source>
</evidence>
<gene>
    <name evidence="14" type="ORF">S03H2_50405</name>
</gene>
<dbReference type="InterPro" id="IPR010226">
    <property type="entry name" value="NADH_quinone_OxRdtase_chainI"/>
</dbReference>
<evidence type="ECO:0000256" key="6">
    <source>
        <dbReference type="ARBA" id="ARBA00022967"/>
    </source>
</evidence>
<keyword evidence="4" id="KW-0479">Metal-binding</keyword>
<dbReference type="Pfam" id="PF12838">
    <property type="entry name" value="Fer4_7"/>
    <property type="match status" value="1"/>
</dbReference>
<feature type="domain" description="4Fe-4S ferredoxin-type" evidence="13">
    <location>
        <begin position="62"/>
        <end position="91"/>
    </location>
</feature>
<dbReference type="GO" id="GO:0051539">
    <property type="term" value="F:4 iron, 4 sulfur cluster binding"/>
    <property type="evidence" value="ECO:0007669"/>
    <property type="project" value="UniProtKB-KW"/>
</dbReference>
<keyword evidence="2" id="KW-0004">4Fe-4S</keyword>
<organism evidence="14">
    <name type="scientific">marine sediment metagenome</name>
    <dbReference type="NCBI Taxonomy" id="412755"/>
    <lineage>
        <taxon>unclassified sequences</taxon>
        <taxon>metagenomes</taxon>
        <taxon>ecological metagenomes</taxon>
    </lineage>
</organism>
<dbReference type="SUPFAM" id="SSF54862">
    <property type="entry name" value="4Fe-4S ferredoxins"/>
    <property type="match status" value="1"/>
</dbReference>
<dbReference type="InterPro" id="IPR017896">
    <property type="entry name" value="4Fe4S_Fe-S-bd"/>
</dbReference>
<dbReference type="PROSITE" id="PS00198">
    <property type="entry name" value="4FE4S_FER_1"/>
    <property type="match status" value="1"/>
</dbReference>
<name>X1H6K8_9ZZZZ</name>
<dbReference type="AlphaFoldDB" id="X1H6K8"/>
<feature type="domain" description="4Fe-4S ferredoxin-type" evidence="13">
    <location>
        <begin position="111"/>
        <end position="140"/>
    </location>
</feature>
<evidence type="ECO:0000313" key="14">
    <source>
        <dbReference type="EMBL" id="GAH65007.1"/>
    </source>
</evidence>
<keyword evidence="1" id="KW-1003">Cell membrane</keyword>
<evidence type="ECO:0000256" key="4">
    <source>
        <dbReference type="ARBA" id="ARBA00022723"/>
    </source>
</evidence>
<dbReference type="InterPro" id="IPR017900">
    <property type="entry name" value="4Fe4S_Fe_S_CS"/>
</dbReference>
<keyword evidence="6" id="KW-1278">Translocase</keyword>
<protein>
    <recommendedName>
        <fullName evidence="13">4Fe-4S ferredoxin-type domain-containing protein</fullName>
    </recommendedName>
</protein>
<dbReference type="HAMAP" id="MF_01351">
    <property type="entry name" value="NDH1_NuoI"/>
    <property type="match status" value="1"/>
</dbReference>
<keyword evidence="3" id="KW-0874">Quinone</keyword>
<feature type="transmembrane region" description="Helical" evidence="12">
    <location>
        <begin position="12"/>
        <end position="35"/>
    </location>
</feature>
<evidence type="ECO:0000256" key="10">
    <source>
        <dbReference type="ARBA" id="ARBA00023075"/>
    </source>
</evidence>
<accession>X1H6K8</accession>
<evidence type="ECO:0000256" key="7">
    <source>
        <dbReference type="ARBA" id="ARBA00023004"/>
    </source>
</evidence>
<evidence type="ECO:0000256" key="8">
    <source>
        <dbReference type="ARBA" id="ARBA00023014"/>
    </source>
</evidence>
<dbReference type="EMBL" id="BARU01031909">
    <property type="protein sequence ID" value="GAH65007.1"/>
    <property type="molecule type" value="Genomic_DNA"/>
</dbReference>
<evidence type="ECO:0000256" key="9">
    <source>
        <dbReference type="ARBA" id="ARBA00023027"/>
    </source>
</evidence>
<dbReference type="PANTHER" id="PTHR10849">
    <property type="entry name" value="NADH DEHYDROGENASE UBIQUINONE IRON-SULFUR PROTEIN 8, MITOCHONDRIAL"/>
    <property type="match status" value="1"/>
</dbReference>
<keyword evidence="9" id="KW-0520">NAD</keyword>
<dbReference type="PANTHER" id="PTHR10849:SF24">
    <property type="entry name" value="NADH-QUINONE OXIDOREDUCTASE SUBUNIT I 2"/>
    <property type="match status" value="1"/>
</dbReference>
<dbReference type="PROSITE" id="PS51379">
    <property type="entry name" value="4FE4S_FER_2"/>
    <property type="match status" value="2"/>
</dbReference>
<proteinExistence type="inferred from homology"/>
<evidence type="ECO:0000256" key="11">
    <source>
        <dbReference type="ARBA" id="ARBA00023136"/>
    </source>
</evidence>
<keyword evidence="12" id="KW-1133">Transmembrane helix</keyword>
<comment type="caution">
    <text evidence="14">The sequence shown here is derived from an EMBL/GenBank/DDBJ whole genome shotgun (WGS) entry which is preliminary data.</text>
</comment>
<sequence>MKKYRDMTKRGYFYRIFIGFYSLLVGMFTTIKYLLRPAVTLQYPKERWKMPERSRGRIGMVKDPETGESLCNACMICVKNCPAYCIWVSGETVQVPNPEDADKPKKKRVMSDYILDFRLCIFCGNCISVCPQGALCPVPEEYEWAQFDPDDLIFDAEMLMQSAKEPEIKR</sequence>
<reference evidence="14" key="1">
    <citation type="journal article" date="2014" name="Front. Microbiol.">
        <title>High frequency of phylogenetically diverse reductive dehalogenase-homologous genes in deep subseafloor sedimentary metagenomes.</title>
        <authorList>
            <person name="Kawai M."/>
            <person name="Futagami T."/>
            <person name="Toyoda A."/>
            <person name="Takaki Y."/>
            <person name="Nishi S."/>
            <person name="Hori S."/>
            <person name="Arai W."/>
            <person name="Tsubouchi T."/>
            <person name="Morono Y."/>
            <person name="Uchiyama I."/>
            <person name="Ito T."/>
            <person name="Fujiyama A."/>
            <person name="Inagaki F."/>
            <person name="Takami H."/>
        </authorList>
    </citation>
    <scope>NUCLEOTIDE SEQUENCE</scope>
    <source>
        <strain evidence="14">Expedition CK06-06</strain>
    </source>
</reference>
<evidence type="ECO:0000256" key="3">
    <source>
        <dbReference type="ARBA" id="ARBA00022719"/>
    </source>
</evidence>
<dbReference type="GO" id="GO:0046872">
    <property type="term" value="F:metal ion binding"/>
    <property type="evidence" value="ECO:0007669"/>
    <property type="project" value="UniProtKB-KW"/>
</dbReference>
<dbReference type="Gene3D" id="3.30.70.3270">
    <property type="match status" value="1"/>
</dbReference>
<dbReference type="GO" id="GO:0016020">
    <property type="term" value="C:membrane"/>
    <property type="evidence" value="ECO:0007669"/>
    <property type="project" value="InterPro"/>
</dbReference>
<keyword evidence="7" id="KW-0408">Iron</keyword>